<keyword evidence="8 18" id="KW-0808">Transferase</keyword>
<evidence type="ECO:0000256" key="17">
    <source>
        <dbReference type="ARBA" id="ARBA00023136"/>
    </source>
</evidence>
<dbReference type="PROSITE" id="PS51686">
    <property type="entry name" value="SAM_MT_RSMB_NOP"/>
    <property type="match status" value="1"/>
</dbReference>
<feature type="binding site" evidence="18">
    <location>
        <position position="619"/>
    </location>
    <ligand>
        <name>S-adenosyl-L-methionine</name>
        <dbReference type="ChEBI" id="CHEBI:59789"/>
    </ligand>
</feature>
<keyword evidence="16" id="KW-0482">Metalloprotease</keyword>
<dbReference type="Pfam" id="PF01029">
    <property type="entry name" value="NusB"/>
    <property type="match status" value="1"/>
</dbReference>
<dbReference type="Pfam" id="PF01435">
    <property type="entry name" value="Peptidase_M48"/>
    <property type="match status" value="1"/>
</dbReference>
<feature type="chain" id="PRO_5046570130" evidence="21">
    <location>
        <begin position="26"/>
        <end position="746"/>
    </location>
</feature>
<dbReference type="HAMAP" id="MF_00188">
    <property type="entry name" value="Pept_M48_protease_HtpX"/>
    <property type="match status" value="1"/>
</dbReference>
<evidence type="ECO:0000259" key="22">
    <source>
        <dbReference type="PROSITE" id="PS51686"/>
    </source>
</evidence>
<evidence type="ECO:0000256" key="11">
    <source>
        <dbReference type="ARBA" id="ARBA00022723"/>
    </source>
</evidence>
<feature type="binding site" evidence="18">
    <location>
        <position position="577"/>
    </location>
    <ligand>
        <name>S-adenosyl-L-methionine</name>
        <dbReference type="ChEBI" id="CHEBI:59789"/>
    </ligand>
</feature>
<reference evidence="23 24" key="1">
    <citation type="submission" date="2024-02" db="EMBL/GenBank/DDBJ databases">
        <authorList>
            <person name="Chen Y."/>
            <person name="Shah S."/>
            <person name="Dougan E. K."/>
            <person name="Thang M."/>
            <person name="Chan C."/>
        </authorList>
    </citation>
    <scope>NUCLEOTIDE SEQUENCE [LARGE SCALE GENOMIC DNA]</scope>
</reference>
<organism evidence="23 24">
    <name type="scientific">Durusdinium trenchii</name>
    <dbReference type="NCBI Taxonomy" id="1381693"/>
    <lineage>
        <taxon>Eukaryota</taxon>
        <taxon>Sar</taxon>
        <taxon>Alveolata</taxon>
        <taxon>Dinophyceae</taxon>
        <taxon>Suessiales</taxon>
        <taxon>Symbiodiniaceae</taxon>
        <taxon>Durusdinium</taxon>
    </lineage>
</organism>
<feature type="transmembrane region" description="Helical" evidence="20">
    <location>
        <begin position="176"/>
        <end position="196"/>
    </location>
</feature>
<dbReference type="PROSITE" id="PS01153">
    <property type="entry name" value="NOL1_NOP2_SUN"/>
    <property type="match status" value="1"/>
</dbReference>
<keyword evidence="5" id="KW-1003">Cell membrane</keyword>
<feature type="binding site" evidence="18">
    <location>
        <begin position="556"/>
        <end position="562"/>
    </location>
    <ligand>
        <name>S-adenosyl-L-methionine</name>
        <dbReference type="ChEBI" id="CHEBI:59789"/>
    </ligand>
</feature>
<dbReference type="InterPro" id="IPR023267">
    <property type="entry name" value="RCMT"/>
</dbReference>
<comment type="similarity">
    <text evidence="4">Belongs to the peptidase M48B family.</text>
</comment>
<dbReference type="PANTHER" id="PTHR43221:SF1">
    <property type="entry name" value="PROTEASE HTPX"/>
    <property type="match status" value="1"/>
</dbReference>
<accession>A0ABP0PQH1</accession>
<dbReference type="PANTHER" id="PTHR43221">
    <property type="entry name" value="PROTEASE HTPX"/>
    <property type="match status" value="1"/>
</dbReference>
<dbReference type="Gene3D" id="3.40.50.150">
    <property type="entry name" value="Vaccinia Virus protein VP39"/>
    <property type="match status" value="1"/>
</dbReference>
<proteinExistence type="inferred from homology"/>
<feature type="transmembrane region" description="Helical" evidence="20">
    <location>
        <begin position="143"/>
        <end position="164"/>
    </location>
</feature>
<feature type="binding site" evidence="18">
    <location>
        <position position="603"/>
    </location>
    <ligand>
        <name>S-adenosyl-L-methionine</name>
        <dbReference type="ChEBI" id="CHEBI:59789"/>
    </ligand>
</feature>
<comment type="cofactor">
    <cofactor evidence="1">
        <name>Zn(2+)</name>
        <dbReference type="ChEBI" id="CHEBI:29105"/>
    </cofactor>
</comment>
<dbReference type="NCBIfam" id="NF002363">
    <property type="entry name" value="PRK01345.1"/>
    <property type="match status" value="1"/>
</dbReference>
<keyword evidence="15 20" id="KW-1133">Transmembrane helix</keyword>
<evidence type="ECO:0000256" key="21">
    <source>
        <dbReference type="SAM" id="SignalP"/>
    </source>
</evidence>
<dbReference type="InterPro" id="IPR029063">
    <property type="entry name" value="SAM-dependent_MTases_sf"/>
</dbReference>
<dbReference type="SUPFAM" id="SSF48013">
    <property type="entry name" value="NusB-like"/>
    <property type="match status" value="1"/>
</dbReference>
<dbReference type="InterPro" id="IPR001915">
    <property type="entry name" value="Peptidase_M48"/>
</dbReference>
<evidence type="ECO:0000256" key="19">
    <source>
        <dbReference type="SAM" id="MobiDB-lite"/>
    </source>
</evidence>
<keyword evidence="10 20" id="KW-0812">Transmembrane</keyword>
<feature type="transmembrane region" description="Helical" evidence="20">
    <location>
        <begin position="33"/>
        <end position="50"/>
    </location>
</feature>
<keyword evidence="11" id="KW-0479">Metal-binding</keyword>
<feature type="signal peptide" evidence="21">
    <location>
        <begin position="1"/>
        <end position="25"/>
    </location>
</feature>
<dbReference type="EMBL" id="CAXAMM010037891">
    <property type="protein sequence ID" value="CAK9077796.1"/>
    <property type="molecule type" value="Genomic_DNA"/>
</dbReference>
<gene>
    <name evidence="23" type="ORF">SCF082_LOCUS37277</name>
</gene>
<dbReference type="InterPro" id="IPR049560">
    <property type="entry name" value="MeTrfase_RsmB-F_NOP2_cat"/>
</dbReference>
<evidence type="ECO:0000256" key="18">
    <source>
        <dbReference type="PROSITE-ProRule" id="PRU01023"/>
    </source>
</evidence>
<keyword evidence="7 23" id="KW-0645">Protease</keyword>
<evidence type="ECO:0000256" key="9">
    <source>
        <dbReference type="ARBA" id="ARBA00022691"/>
    </source>
</evidence>
<evidence type="ECO:0000256" key="13">
    <source>
        <dbReference type="ARBA" id="ARBA00022833"/>
    </source>
</evidence>
<evidence type="ECO:0000256" key="4">
    <source>
        <dbReference type="ARBA" id="ARBA00009779"/>
    </source>
</evidence>
<keyword evidence="24" id="KW-1185">Reference proteome</keyword>
<evidence type="ECO:0000256" key="12">
    <source>
        <dbReference type="ARBA" id="ARBA00022801"/>
    </source>
</evidence>
<dbReference type="GO" id="GO:0008233">
    <property type="term" value="F:peptidase activity"/>
    <property type="evidence" value="ECO:0007669"/>
    <property type="project" value="UniProtKB-KW"/>
</dbReference>
<evidence type="ECO:0000313" key="24">
    <source>
        <dbReference type="Proteomes" id="UP001642464"/>
    </source>
</evidence>
<dbReference type="Pfam" id="PF01189">
    <property type="entry name" value="Methyltr_RsmB-F"/>
    <property type="match status" value="1"/>
</dbReference>
<keyword evidence="21" id="KW-0732">Signal</keyword>
<evidence type="ECO:0000256" key="15">
    <source>
        <dbReference type="ARBA" id="ARBA00022989"/>
    </source>
</evidence>
<evidence type="ECO:0000256" key="10">
    <source>
        <dbReference type="ARBA" id="ARBA00022692"/>
    </source>
</evidence>
<dbReference type="NCBIfam" id="NF002826">
    <property type="entry name" value="PRK03001.1"/>
    <property type="match status" value="1"/>
</dbReference>
<dbReference type="InterPro" id="IPR001678">
    <property type="entry name" value="MeTrfase_RsmB-F_NOP2_dom"/>
</dbReference>
<keyword evidence="9 18" id="KW-0949">S-adenosyl-L-methionine</keyword>
<feature type="domain" description="SAM-dependent MTase RsmB/NOP-type" evidence="22">
    <location>
        <begin position="448"/>
        <end position="744"/>
    </location>
</feature>
<dbReference type="CDD" id="cd07336">
    <property type="entry name" value="M48B_HtpX_like"/>
    <property type="match status" value="1"/>
</dbReference>
<evidence type="ECO:0000256" key="8">
    <source>
        <dbReference type="ARBA" id="ARBA00022679"/>
    </source>
</evidence>
<comment type="similarity">
    <text evidence="3 18">Belongs to the class I-like SAM-binding methyltransferase superfamily. RsmB/NOP family.</text>
</comment>
<keyword evidence="6 18" id="KW-0489">Methyltransferase</keyword>
<dbReference type="InterPro" id="IPR050083">
    <property type="entry name" value="HtpX_protease"/>
</dbReference>
<evidence type="ECO:0000256" key="20">
    <source>
        <dbReference type="SAM" id="Phobius"/>
    </source>
</evidence>
<keyword evidence="17 20" id="KW-0472">Membrane</keyword>
<evidence type="ECO:0000256" key="14">
    <source>
        <dbReference type="ARBA" id="ARBA00022884"/>
    </source>
</evidence>
<evidence type="ECO:0000256" key="3">
    <source>
        <dbReference type="ARBA" id="ARBA00007494"/>
    </source>
</evidence>
<dbReference type="SUPFAM" id="SSF53335">
    <property type="entry name" value="S-adenosyl-L-methionine-dependent methyltransferases"/>
    <property type="match status" value="1"/>
</dbReference>
<dbReference type="InterPro" id="IPR006027">
    <property type="entry name" value="NusB_RsmB_TIM44"/>
</dbReference>
<comment type="subcellular location">
    <subcellularLocation>
        <location evidence="2">Cell membrane</location>
        <topology evidence="2">Multi-pass membrane protein</topology>
    </subcellularLocation>
</comment>
<keyword evidence="12" id="KW-0378">Hydrolase</keyword>
<evidence type="ECO:0000313" key="23">
    <source>
        <dbReference type="EMBL" id="CAK9077796.1"/>
    </source>
</evidence>
<evidence type="ECO:0000256" key="7">
    <source>
        <dbReference type="ARBA" id="ARBA00022670"/>
    </source>
</evidence>
<sequence length="746" mass="80065">MPMNYMKTAMLLAFLTAIFVALGGAVGGQTGMVIAFVVALAMNLFSLWNSDKMVLRAFNAQEVDERSDPEYYGLVRDLARRAELPMPRVYIMDNPQPNAFATGRSPSRSAVAATTGLLRMLPREELAGVIAHELAHIKNRDTLTMTVAASIGGAISMLAQYLQFGMLFGGNNDRGALGMVGAILAMLIAPFAAMLVQMAISRSREYQADRLGAMICGNPRWLSASLARIEKGVHQIENEDAEHAPAMAHMFIINPLSGQGMDNLFSTHPNTENRIAALEALAVELEQSGMNLGGVPGRRPPRRADRKRREPSGFAARKLAVACLVGVLNAGRPLDEAFDAAVARVPDIEARDRALARLIVLTVLRRKGEFETVIQSFIEKPLPADTGALWPILLGAAAQLLALDTPPHAAISLAVDQTRLDRKARRFDKLTNAVLRRVATSGNDILAGLDPVQANVPSWLRERWTAAYGAELAHDIAAASLREAALDLSVKADPAKWAERLGGLVLPTGSIRLARAGRIEDLEGFADGAWWVQDAAAALPARLFGSVAGRDVADLCAAPGGKTAELAAAGAKVTAVDQSPARLTRLMENLKRLALEADVVAADIMAWEPGRQFDAVLLDAPCSATGTIRRHPDILHLKRKDDTRERTELQRRLLGKAASLVKPGGHLVYCVCSLEPEEGPGVVADFLAQAEAFERAPVAPGEAGIDEAWLTPDGDLRTLPCHLSLSDPALSGLDGFFATRLRKTGA</sequence>
<dbReference type="Gene3D" id="3.30.2010.10">
    <property type="entry name" value="Metalloproteases ('zincins'), catalytic domain"/>
    <property type="match status" value="1"/>
</dbReference>
<evidence type="ECO:0000256" key="16">
    <source>
        <dbReference type="ARBA" id="ARBA00023049"/>
    </source>
</evidence>
<feature type="region of interest" description="Disordered" evidence="19">
    <location>
        <begin position="292"/>
        <end position="311"/>
    </location>
</feature>
<keyword evidence="14 18" id="KW-0694">RNA-binding</keyword>
<dbReference type="InterPro" id="IPR035926">
    <property type="entry name" value="NusB-like_sf"/>
</dbReference>
<evidence type="ECO:0000256" key="1">
    <source>
        <dbReference type="ARBA" id="ARBA00001947"/>
    </source>
</evidence>
<evidence type="ECO:0000256" key="6">
    <source>
        <dbReference type="ARBA" id="ARBA00022603"/>
    </source>
</evidence>
<dbReference type="PRINTS" id="PR02008">
    <property type="entry name" value="RCMTFAMILY"/>
</dbReference>
<dbReference type="InterPro" id="IPR018314">
    <property type="entry name" value="RsmB/NOL1/NOP2-like_CS"/>
</dbReference>
<evidence type="ECO:0000256" key="5">
    <source>
        <dbReference type="ARBA" id="ARBA00022475"/>
    </source>
</evidence>
<protein>
    <submittedName>
        <fullName evidence="23">Protease HtpX homolog</fullName>
    </submittedName>
</protein>
<name>A0ABP0PQH1_9DINO</name>
<comment type="caution">
    <text evidence="23">The sequence shown here is derived from an EMBL/GenBank/DDBJ whole genome shotgun (WGS) entry which is preliminary data.</text>
</comment>
<dbReference type="Proteomes" id="UP001642464">
    <property type="component" value="Unassembled WGS sequence"/>
</dbReference>
<feature type="active site" description="Nucleophile" evidence="18">
    <location>
        <position position="672"/>
    </location>
</feature>
<dbReference type="GO" id="GO:0006508">
    <property type="term" value="P:proteolysis"/>
    <property type="evidence" value="ECO:0007669"/>
    <property type="project" value="UniProtKB-KW"/>
</dbReference>
<dbReference type="InterPro" id="IPR022919">
    <property type="entry name" value="Pept_M48_protease_HtpX"/>
</dbReference>
<dbReference type="CDD" id="cd02440">
    <property type="entry name" value="AdoMet_MTases"/>
    <property type="match status" value="1"/>
</dbReference>
<evidence type="ECO:0000256" key="2">
    <source>
        <dbReference type="ARBA" id="ARBA00004651"/>
    </source>
</evidence>
<keyword evidence="13" id="KW-0862">Zinc</keyword>
<dbReference type="Gene3D" id="1.10.940.10">
    <property type="entry name" value="NusB-like"/>
    <property type="match status" value="1"/>
</dbReference>